<evidence type="ECO:0000259" key="13">
    <source>
        <dbReference type="SMART" id="SM00656"/>
    </source>
</evidence>
<keyword evidence="11" id="KW-0119">Carbohydrate metabolism</keyword>
<proteinExistence type="inferred from homology"/>
<dbReference type="GO" id="GO:0030570">
    <property type="term" value="F:pectate lyase activity"/>
    <property type="evidence" value="ECO:0007669"/>
    <property type="project" value="UniProtKB-EC"/>
</dbReference>
<feature type="signal peptide" evidence="12">
    <location>
        <begin position="1"/>
        <end position="16"/>
    </location>
</feature>
<dbReference type="InterPro" id="IPR011050">
    <property type="entry name" value="Pectin_lyase_fold/virulence"/>
</dbReference>
<dbReference type="HOGENOM" id="CLU_021894_1_0_1"/>
<comment type="similarity">
    <text evidence="4 11">Belongs to the polysaccharide lyase 1 family.</text>
</comment>
<evidence type="ECO:0000256" key="7">
    <source>
        <dbReference type="ARBA" id="ARBA00022723"/>
    </source>
</evidence>
<dbReference type="EC" id="4.2.2.2" evidence="5"/>
<sequence>MKVTSILLGLVAAVSARPSPTVDENLVKRATVTDVAFGFASLNGGTKGGAGGSVTTVSTLPQFTAAVSEKDTAPRIVFVKGIIKGSDKVRVGSNKSVIGLANSGFEGIGLHIRRQSNVIIRNIKSSFVTADNGDAVKIEESTNVWVDHSEFWSARVDDKDYYDGLVDSSHGSDFVTISYTYFHDHWKASLAGHSDSSTTDKGKLRITYANNYWKNVYSRTPLLRFGTAHIYNSYYEGIATGVNSRMGAQALVESTVFKDAEYPLTSRDSKEVGFIVQKDVVLGGGIVDAPVGTISSVPYSYSLLGSGRVASTVPGQAGAILSF</sequence>
<dbReference type="PANTHER" id="PTHR31683">
    <property type="entry name" value="PECTATE LYASE 18-RELATED"/>
    <property type="match status" value="1"/>
</dbReference>
<dbReference type="SMART" id="SM00656">
    <property type="entry name" value="Amb_all"/>
    <property type="match status" value="1"/>
</dbReference>
<dbReference type="InterPro" id="IPR012334">
    <property type="entry name" value="Pectin_lyas_fold"/>
</dbReference>
<keyword evidence="10 11" id="KW-0456">Lyase</keyword>
<evidence type="ECO:0000256" key="3">
    <source>
        <dbReference type="ARBA" id="ARBA00004613"/>
    </source>
</evidence>
<comment type="subcellular location">
    <subcellularLocation>
        <location evidence="3 11">Secreted</location>
    </subcellularLocation>
</comment>
<keyword evidence="6 11" id="KW-0964">Secreted</keyword>
<keyword evidence="15" id="KW-1185">Reference proteome</keyword>
<reference evidence="14 15" key="1">
    <citation type="journal article" date="2014" name="BMC Genomics">
        <title>Comparative genome sequencing reveals chemotype-specific gene clusters in the toxigenic black mold Stachybotrys.</title>
        <authorList>
            <person name="Semeiks J."/>
            <person name="Borek D."/>
            <person name="Otwinowski Z."/>
            <person name="Grishin N.V."/>
        </authorList>
    </citation>
    <scope>NUCLEOTIDE SEQUENCE [LARGE SCALE GENOMIC DNA]</scope>
    <source>
        <strain evidence="15">CBS 109288 / IBT 7711</strain>
    </source>
</reference>
<evidence type="ECO:0000256" key="5">
    <source>
        <dbReference type="ARBA" id="ARBA00012272"/>
    </source>
</evidence>
<feature type="chain" id="PRO_5001771111" description="pectate lyase" evidence="12">
    <location>
        <begin position="17"/>
        <end position="323"/>
    </location>
</feature>
<dbReference type="FunFam" id="2.160.20.10:FF:000036">
    <property type="entry name" value="Pectate lyase A"/>
    <property type="match status" value="1"/>
</dbReference>
<comment type="catalytic activity">
    <reaction evidence="1">
        <text>Eliminative cleavage of (1-&gt;4)-alpha-D-galacturonan to give oligosaccharides with 4-deoxy-alpha-D-galact-4-enuronosyl groups at their non-reducing ends.</text>
        <dbReference type="EC" id="4.2.2.2"/>
    </reaction>
</comment>
<dbReference type="PANTHER" id="PTHR31683:SF18">
    <property type="entry name" value="PECTATE LYASE 21-RELATED"/>
    <property type="match status" value="1"/>
</dbReference>
<evidence type="ECO:0000256" key="2">
    <source>
        <dbReference type="ARBA" id="ARBA00001913"/>
    </source>
</evidence>
<evidence type="ECO:0000256" key="1">
    <source>
        <dbReference type="ARBA" id="ARBA00000695"/>
    </source>
</evidence>
<accession>A0A084AVY6</accession>
<keyword evidence="7" id="KW-0479">Metal-binding</keyword>
<dbReference type="InterPro" id="IPR002022">
    <property type="entry name" value="Pec_lyase"/>
</dbReference>
<dbReference type="GO" id="GO:0000272">
    <property type="term" value="P:polysaccharide catabolic process"/>
    <property type="evidence" value="ECO:0007669"/>
    <property type="project" value="UniProtKB-KW"/>
</dbReference>
<evidence type="ECO:0000313" key="14">
    <source>
        <dbReference type="EMBL" id="KEY69465.1"/>
    </source>
</evidence>
<evidence type="ECO:0000256" key="10">
    <source>
        <dbReference type="ARBA" id="ARBA00023239"/>
    </source>
</evidence>
<dbReference type="Pfam" id="PF00544">
    <property type="entry name" value="Pectate_lyase_4"/>
    <property type="match status" value="1"/>
</dbReference>
<keyword evidence="8 12" id="KW-0732">Signal</keyword>
<comment type="cofactor">
    <cofactor evidence="2">
        <name>Ca(2+)</name>
        <dbReference type="ChEBI" id="CHEBI:29108"/>
    </cofactor>
</comment>
<feature type="domain" description="Pectate lyase" evidence="13">
    <location>
        <begin position="50"/>
        <end position="263"/>
    </location>
</feature>
<dbReference type="GO" id="GO:0005576">
    <property type="term" value="C:extracellular region"/>
    <property type="evidence" value="ECO:0007669"/>
    <property type="project" value="UniProtKB-SubCell"/>
</dbReference>
<evidence type="ECO:0000256" key="12">
    <source>
        <dbReference type="SAM" id="SignalP"/>
    </source>
</evidence>
<protein>
    <recommendedName>
        <fullName evidence="5">pectate lyase</fullName>
        <ecNumber evidence="5">4.2.2.2</ecNumber>
    </recommendedName>
</protein>
<evidence type="ECO:0000256" key="4">
    <source>
        <dbReference type="ARBA" id="ARBA00010980"/>
    </source>
</evidence>
<evidence type="ECO:0000256" key="9">
    <source>
        <dbReference type="ARBA" id="ARBA00022837"/>
    </source>
</evidence>
<evidence type="ECO:0000313" key="15">
    <source>
        <dbReference type="Proteomes" id="UP000028045"/>
    </source>
</evidence>
<dbReference type="EMBL" id="KL648525">
    <property type="protein sequence ID" value="KEY69465.1"/>
    <property type="molecule type" value="Genomic_DNA"/>
</dbReference>
<dbReference type="GO" id="GO:0046872">
    <property type="term" value="F:metal ion binding"/>
    <property type="evidence" value="ECO:0007669"/>
    <property type="project" value="UniProtKB-KW"/>
</dbReference>
<gene>
    <name evidence="14" type="ORF">S7711_02005</name>
</gene>
<keyword evidence="11" id="KW-0624">Polysaccharide degradation</keyword>
<dbReference type="Gene3D" id="2.160.20.10">
    <property type="entry name" value="Single-stranded right-handed beta-helix, Pectin lyase-like"/>
    <property type="match status" value="1"/>
</dbReference>
<dbReference type="OrthoDB" id="1637350at2759"/>
<evidence type="ECO:0000256" key="6">
    <source>
        <dbReference type="ARBA" id="ARBA00022525"/>
    </source>
</evidence>
<keyword evidence="9" id="KW-0106">Calcium</keyword>
<dbReference type="InterPro" id="IPR045032">
    <property type="entry name" value="PEL"/>
</dbReference>
<name>A0A084AVY6_STACB</name>
<evidence type="ECO:0000256" key="8">
    <source>
        <dbReference type="ARBA" id="ARBA00022729"/>
    </source>
</evidence>
<dbReference type="AlphaFoldDB" id="A0A084AVY6"/>
<dbReference type="SUPFAM" id="SSF51126">
    <property type="entry name" value="Pectin lyase-like"/>
    <property type="match status" value="1"/>
</dbReference>
<evidence type="ECO:0000256" key="11">
    <source>
        <dbReference type="RuleBase" id="RU361173"/>
    </source>
</evidence>
<organism evidence="14 15">
    <name type="scientific">Stachybotrys chartarum (strain CBS 109288 / IBT 7711)</name>
    <name type="common">Toxic black mold</name>
    <name type="synonym">Stilbospora chartarum</name>
    <dbReference type="NCBI Taxonomy" id="1280523"/>
    <lineage>
        <taxon>Eukaryota</taxon>
        <taxon>Fungi</taxon>
        <taxon>Dikarya</taxon>
        <taxon>Ascomycota</taxon>
        <taxon>Pezizomycotina</taxon>
        <taxon>Sordariomycetes</taxon>
        <taxon>Hypocreomycetidae</taxon>
        <taxon>Hypocreales</taxon>
        <taxon>Stachybotryaceae</taxon>
        <taxon>Stachybotrys</taxon>
    </lineage>
</organism>
<dbReference type="Proteomes" id="UP000028045">
    <property type="component" value="Unassembled WGS sequence"/>
</dbReference>